<name>A0AAD9IBQ4_9PEZI</name>
<feature type="compositionally biased region" description="Acidic residues" evidence="1">
    <location>
        <begin position="86"/>
        <end position="95"/>
    </location>
</feature>
<proteinExistence type="predicted"/>
<reference evidence="2" key="1">
    <citation type="journal article" date="2023" name="Mol. Plant Microbe Interact.">
        <title>Elucidating the Obligate Nature and Biological Capacity of an Invasive Fungal Corn Pathogen.</title>
        <authorList>
            <person name="MacCready J.S."/>
            <person name="Roggenkamp E.M."/>
            <person name="Gdanetz K."/>
            <person name="Chilvers M.I."/>
        </authorList>
    </citation>
    <scope>NUCLEOTIDE SEQUENCE</scope>
    <source>
        <strain evidence="2">PM02</strain>
    </source>
</reference>
<feature type="region of interest" description="Disordered" evidence="1">
    <location>
        <begin position="403"/>
        <end position="425"/>
    </location>
</feature>
<organism evidence="2 3">
    <name type="scientific">Phyllachora maydis</name>
    <dbReference type="NCBI Taxonomy" id="1825666"/>
    <lineage>
        <taxon>Eukaryota</taxon>
        <taxon>Fungi</taxon>
        <taxon>Dikarya</taxon>
        <taxon>Ascomycota</taxon>
        <taxon>Pezizomycotina</taxon>
        <taxon>Sordariomycetes</taxon>
        <taxon>Sordariomycetidae</taxon>
        <taxon>Phyllachorales</taxon>
        <taxon>Phyllachoraceae</taxon>
        <taxon>Phyllachora</taxon>
    </lineage>
</organism>
<feature type="region of interest" description="Disordered" evidence="1">
    <location>
        <begin position="154"/>
        <end position="181"/>
    </location>
</feature>
<dbReference type="AlphaFoldDB" id="A0AAD9IBQ4"/>
<feature type="region of interest" description="Disordered" evidence="1">
    <location>
        <begin position="69"/>
        <end position="104"/>
    </location>
</feature>
<evidence type="ECO:0000313" key="2">
    <source>
        <dbReference type="EMBL" id="KAK2074813.1"/>
    </source>
</evidence>
<feature type="compositionally biased region" description="Basic and acidic residues" evidence="1">
    <location>
        <begin position="69"/>
        <end position="79"/>
    </location>
</feature>
<dbReference type="EMBL" id="JAQQPM010000008">
    <property type="protein sequence ID" value="KAK2074813.1"/>
    <property type="molecule type" value="Genomic_DNA"/>
</dbReference>
<keyword evidence="3" id="KW-1185">Reference proteome</keyword>
<dbReference type="Proteomes" id="UP001217918">
    <property type="component" value="Unassembled WGS sequence"/>
</dbReference>
<sequence length="470" mass="52968">MSNEAPNSPPRLEDLLIRGKVYNPSPPVFYGSQASREDNILWYRQQYNEEHLSQAYDLEAAAPVRQRIEEKYGPRRGSDDVGYPPEAEDDHDHEDDGTRTVTQDAMDHGANPYVLNVHGIYPKLEAFRRMQATAEATGHDSDDDKSVMTAVRVGEDGKPLVDHSQHRGGDENRAAPSPPVKSILERQKEYYAEHNRHRCFGECNEMYAGPDGRLAGWRTWTTPFTMYIGFPFPKSNAEANEWGWGDTAPRRPFRTNMDIFRELVPRLFRQPPGPVAVTVAEAVGLARRLGFGEPTAADVAAAEAAAEEARRDRTRECWAETKQTARKVTRELDCCGAPTPPAATPADGDDDDDLLWFPRHWWSLDHGDTGRWPDIFIYPWDIKVRVPDIPPPTPGSYHAILSDDGACDERPPRRTGRAAPPVSSHEQLQLEMAGSRSRLEWGWVDAETVAVMRGEARGKRPKKERRLVKT</sequence>
<evidence type="ECO:0000256" key="1">
    <source>
        <dbReference type="SAM" id="MobiDB-lite"/>
    </source>
</evidence>
<accession>A0AAD9IBQ4</accession>
<protein>
    <submittedName>
        <fullName evidence="2">Uncharacterized protein</fullName>
    </submittedName>
</protein>
<evidence type="ECO:0000313" key="3">
    <source>
        <dbReference type="Proteomes" id="UP001217918"/>
    </source>
</evidence>
<comment type="caution">
    <text evidence="2">The sequence shown here is derived from an EMBL/GenBank/DDBJ whole genome shotgun (WGS) entry which is preliminary data.</text>
</comment>
<feature type="compositionally biased region" description="Basic and acidic residues" evidence="1">
    <location>
        <begin position="154"/>
        <end position="173"/>
    </location>
</feature>
<gene>
    <name evidence="2" type="ORF">P8C59_008987</name>
</gene>